<keyword evidence="2" id="KW-0812">Transmembrane</keyword>
<gene>
    <name evidence="3" type="ORF">PILCRDRAFT_817474</name>
</gene>
<feature type="region of interest" description="Disordered" evidence="1">
    <location>
        <begin position="552"/>
        <end position="576"/>
    </location>
</feature>
<dbReference type="Proteomes" id="UP000054166">
    <property type="component" value="Unassembled WGS sequence"/>
</dbReference>
<dbReference type="HOGENOM" id="CLU_021809_1_0_1"/>
<proteinExistence type="predicted"/>
<name>A0A0C3G471_PILCF</name>
<evidence type="ECO:0000313" key="3">
    <source>
        <dbReference type="EMBL" id="KIM85451.1"/>
    </source>
</evidence>
<evidence type="ECO:0000256" key="2">
    <source>
        <dbReference type="SAM" id="Phobius"/>
    </source>
</evidence>
<accession>A0A0C3G471</accession>
<dbReference type="GO" id="GO:0005794">
    <property type="term" value="C:Golgi apparatus"/>
    <property type="evidence" value="ECO:0007669"/>
    <property type="project" value="TreeGrafter"/>
</dbReference>
<reference evidence="4" key="2">
    <citation type="submission" date="2015-01" db="EMBL/GenBank/DDBJ databases">
        <title>Evolutionary Origins and Diversification of the Mycorrhizal Mutualists.</title>
        <authorList>
            <consortium name="DOE Joint Genome Institute"/>
            <consortium name="Mycorrhizal Genomics Consortium"/>
            <person name="Kohler A."/>
            <person name="Kuo A."/>
            <person name="Nagy L.G."/>
            <person name="Floudas D."/>
            <person name="Copeland A."/>
            <person name="Barry K.W."/>
            <person name="Cichocki N."/>
            <person name="Veneault-Fourrey C."/>
            <person name="LaButti K."/>
            <person name="Lindquist E.A."/>
            <person name="Lipzen A."/>
            <person name="Lundell T."/>
            <person name="Morin E."/>
            <person name="Murat C."/>
            <person name="Riley R."/>
            <person name="Ohm R."/>
            <person name="Sun H."/>
            <person name="Tunlid A."/>
            <person name="Henrissat B."/>
            <person name="Grigoriev I.V."/>
            <person name="Hibbett D.S."/>
            <person name="Martin F."/>
        </authorList>
    </citation>
    <scope>NUCLEOTIDE SEQUENCE [LARGE SCALE GENOMIC DNA]</scope>
    <source>
        <strain evidence="4">F 1598</strain>
    </source>
</reference>
<feature type="transmembrane region" description="Helical" evidence="2">
    <location>
        <begin position="416"/>
        <end position="436"/>
    </location>
</feature>
<feature type="compositionally biased region" description="Polar residues" evidence="1">
    <location>
        <begin position="598"/>
        <end position="607"/>
    </location>
</feature>
<evidence type="ECO:0000256" key="1">
    <source>
        <dbReference type="SAM" id="MobiDB-lite"/>
    </source>
</evidence>
<feature type="transmembrane region" description="Helical" evidence="2">
    <location>
        <begin position="21"/>
        <end position="38"/>
    </location>
</feature>
<feature type="transmembrane region" description="Helical" evidence="2">
    <location>
        <begin position="329"/>
        <end position="350"/>
    </location>
</feature>
<feature type="transmembrane region" description="Helical" evidence="2">
    <location>
        <begin position="370"/>
        <end position="396"/>
    </location>
</feature>
<keyword evidence="4" id="KW-1185">Reference proteome</keyword>
<dbReference type="EMBL" id="KN832985">
    <property type="protein sequence ID" value="KIM85451.1"/>
    <property type="molecule type" value="Genomic_DNA"/>
</dbReference>
<reference evidence="3 4" key="1">
    <citation type="submission" date="2014-04" db="EMBL/GenBank/DDBJ databases">
        <authorList>
            <consortium name="DOE Joint Genome Institute"/>
            <person name="Kuo A."/>
            <person name="Tarkka M."/>
            <person name="Buscot F."/>
            <person name="Kohler A."/>
            <person name="Nagy L.G."/>
            <person name="Floudas D."/>
            <person name="Copeland A."/>
            <person name="Barry K.W."/>
            <person name="Cichocki N."/>
            <person name="Veneault-Fourrey C."/>
            <person name="LaButti K."/>
            <person name="Lindquist E.A."/>
            <person name="Lipzen A."/>
            <person name="Lundell T."/>
            <person name="Morin E."/>
            <person name="Murat C."/>
            <person name="Sun H."/>
            <person name="Tunlid A."/>
            <person name="Henrissat B."/>
            <person name="Grigoriev I.V."/>
            <person name="Hibbett D.S."/>
            <person name="Martin F."/>
            <person name="Nordberg H.P."/>
            <person name="Cantor M.N."/>
            <person name="Hua S.X."/>
        </authorList>
    </citation>
    <scope>NUCLEOTIDE SEQUENCE [LARGE SCALE GENOMIC DNA]</scope>
    <source>
        <strain evidence="3 4">F 1598</strain>
    </source>
</reference>
<protein>
    <submittedName>
        <fullName evidence="3">Uncharacterized protein</fullName>
    </submittedName>
</protein>
<sequence length="661" mass="72580">MNVIGSKLKLLWERIIFSRLTIIYFIFSVVHFSIQVIFQIQAFSINDQAGSFLYSVVIQGNATDPNGFPVLGENDLRMCDHVPSSFSTSSCRVVWNGTALDDNVVSSSSSVSPPFETVLVASNSTVSSSTASTMPSVSTGSSVFLSSTAATPTVSKSNIDNAADATTTVTIFAISTAASSGDGDNGADTKSKRDHTDFGTIVATSVDGQIQVKIDGLGYNDEDVTLDRACLGALDYPLGILLNTKREDITFIAFQFWVLGMSTMAILNESIPHIIASLLTHMLATAWAGFQIAHTADFKADFSRLVTNGACKPIDLLPHYWEQRRNAEIPSLALNVAALLTSAFLTWKLVKLFGWQTFKRVGASMTINRVYKLVLILSITIQLSLFFMVVTVALWIDQLWNGGIAHLARLAFVYKPVFIIVLILLVPWLMTGWFAVRRELKAPMLIFLVLSFGYLAGWGAMFSSTTFRWTFVQWLFFALIASSSVILTFVALILGLICRLNFGKGLPRYLSAQEPIPDERIPDPYASRTRERDPEKVDFPSHAHAIPTFSAAFGSGDEVPPPNQMFAGRQRGPRFYNAPTELSEQQRGAHVLGELSAHNRSPRSIGSWSPERGIPHSSSGRHSSQWSVSSASSWSETAVECNYSQSSQSTSVRLDSKRWVI</sequence>
<feature type="transmembrane region" description="Helical" evidence="2">
    <location>
        <begin position="443"/>
        <end position="462"/>
    </location>
</feature>
<dbReference type="InterPro" id="IPR040410">
    <property type="entry name" value="UPF0658_Golgi"/>
</dbReference>
<dbReference type="InParanoid" id="A0A0C3G471"/>
<feature type="region of interest" description="Disordered" evidence="1">
    <location>
        <begin position="595"/>
        <end position="626"/>
    </location>
</feature>
<dbReference type="STRING" id="765440.A0A0C3G471"/>
<keyword evidence="2" id="KW-0472">Membrane</keyword>
<organism evidence="3 4">
    <name type="scientific">Piloderma croceum (strain F 1598)</name>
    <dbReference type="NCBI Taxonomy" id="765440"/>
    <lineage>
        <taxon>Eukaryota</taxon>
        <taxon>Fungi</taxon>
        <taxon>Dikarya</taxon>
        <taxon>Basidiomycota</taxon>
        <taxon>Agaricomycotina</taxon>
        <taxon>Agaricomycetes</taxon>
        <taxon>Agaricomycetidae</taxon>
        <taxon>Atheliales</taxon>
        <taxon>Atheliaceae</taxon>
        <taxon>Piloderma</taxon>
    </lineage>
</organism>
<feature type="transmembrane region" description="Helical" evidence="2">
    <location>
        <begin position="474"/>
        <end position="498"/>
    </location>
</feature>
<dbReference type="AlphaFoldDB" id="A0A0C3G471"/>
<dbReference type="OrthoDB" id="2448307at2759"/>
<dbReference type="PANTHER" id="PTHR34391:SF2">
    <property type="entry name" value="TRP C-TERMINAL DOMAIN-CONTAINING PROTEIN"/>
    <property type="match status" value="1"/>
</dbReference>
<feature type="compositionally biased region" description="Low complexity" evidence="1">
    <location>
        <begin position="617"/>
        <end position="626"/>
    </location>
</feature>
<evidence type="ECO:0000313" key="4">
    <source>
        <dbReference type="Proteomes" id="UP000054166"/>
    </source>
</evidence>
<dbReference type="PANTHER" id="PTHR34391">
    <property type="entry name" value="UPF0658 GOLGI APPARATUS MEMBRANE PROTEIN C1952.10C-RELATED"/>
    <property type="match status" value="1"/>
</dbReference>
<keyword evidence="2" id="KW-1133">Transmembrane helix</keyword>
<feature type="non-terminal residue" evidence="3">
    <location>
        <position position="661"/>
    </location>
</feature>
<feature type="transmembrane region" description="Helical" evidence="2">
    <location>
        <begin position="274"/>
        <end position="293"/>
    </location>
</feature>